<dbReference type="AlphaFoldDB" id="A0A430G2E6"/>
<protein>
    <submittedName>
        <fullName evidence="2">Uncharacterized protein</fullName>
    </submittedName>
</protein>
<organism evidence="2 3">
    <name type="scientific">Sphingomonas koreensis</name>
    <dbReference type="NCBI Taxonomy" id="93064"/>
    <lineage>
        <taxon>Bacteria</taxon>
        <taxon>Pseudomonadati</taxon>
        <taxon>Pseudomonadota</taxon>
        <taxon>Alphaproteobacteria</taxon>
        <taxon>Sphingomonadales</taxon>
        <taxon>Sphingomonadaceae</taxon>
        <taxon>Sphingomonas</taxon>
    </lineage>
</organism>
<dbReference type="RefSeq" id="WP_126004713.1">
    <property type="nucleotide sequence ID" value="NZ_QQYZ01000011.1"/>
</dbReference>
<accession>A0A430G2E6</accession>
<feature type="region of interest" description="Disordered" evidence="1">
    <location>
        <begin position="33"/>
        <end position="67"/>
    </location>
</feature>
<evidence type="ECO:0000313" key="2">
    <source>
        <dbReference type="EMBL" id="RSY83140.1"/>
    </source>
</evidence>
<dbReference type="Proteomes" id="UP000287746">
    <property type="component" value="Unassembled WGS sequence"/>
</dbReference>
<evidence type="ECO:0000313" key="3">
    <source>
        <dbReference type="Proteomes" id="UP000287746"/>
    </source>
</evidence>
<gene>
    <name evidence="2" type="ORF">DAH66_12790</name>
</gene>
<proteinExistence type="predicted"/>
<name>A0A430G2E6_9SPHN</name>
<reference evidence="2 3" key="1">
    <citation type="submission" date="2018-07" db="EMBL/GenBank/DDBJ databases">
        <title>Genomic and Epidemiologic Investigation of an Indolent Hospital Outbreak.</title>
        <authorList>
            <person name="Johnson R.C."/>
            <person name="Deming C."/>
            <person name="Conlan S."/>
            <person name="Zellmer C.J."/>
            <person name="Michelin A.V."/>
            <person name="Lee-Lin S."/>
            <person name="Thomas P.J."/>
            <person name="Park M."/>
            <person name="Weingarten R.A."/>
            <person name="Less J."/>
            <person name="Dekker J.P."/>
            <person name="Frank K.M."/>
            <person name="Musser K.A."/>
            <person name="Mcquiston J.R."/>
            <person name="Henderson D.K."/>
            <person name="Lau A.F."/>
            <person name="Palmore T.N."/>
            <person name="Segre J.A."/>
        </authorList>
    </citation>
    <scope>NUCLEOTIDE SEQUENCE [LARGE SCALE GENOMIC DNA]</scope>
    <source>
        <strain evidence="2 3">SK-CDC1_0717</strain>
    </source>
</reference>
<evidence type="ECO:0000256" key="1">
    <source>
        <dbReference type="SAM" id="MobiDB-lite"/>
    </source>
</evidence>
<comment type="caution">
    <text evidence="2">The sequence shown here is derived from an EMBL/GenBank/DDBJ whole genome shotgun (WGS) entry which is preliminary data.</text>
</comment>
<dbReference type="EMBL" id="QQYZ01000011">
    <property type="protein sequence ID" value="RSY83140.1"/>
    <property type="molecule type" value="Genomic_DNA"/>
</dbReference>
<sequence>MKLGLDPALRGRLTLRAPGAAVGEMLVELGAQAAGPHAEPKRLGEPKQGGEAGAHARPPGVEGWGGTPALISAIVR</sequence>